<gene>
    <name evidence="3" type="ORF">O181_005670</name>
</gene>
<name>A0A9Q3GG26_9BASI</name>
<feature type="domain" description="MULE transposase" evidence="2">
    <location>
        <begin position="177"/>
        <end position="273"/>
    </location>
</feature>
<sequence>MTHNQIEISCDRSGTPNPNKSPLKTVTSRKLDCPFIIYARKYVKSTTWTLKVKNPEHSHDSTKNIMAHPAFRKLNEKETSQIAQMSESLLISRQIQGQLCSQRESDRPAILQDIYNQVKKIKKGKLQGRRLIDAPIDTLKVENFVWSSARDSEGHITSLFFTHPLAIKLLHGFPHLILMDFIYKNNKYKMPLFHIVGFRSTNKTLSRAFCLMKNEAEHSYTWALKQYIEKVLNNTNLVPPPVIVIDRDLALKSSLKKLLPDSKVMLCIWHINKDLSSHCMKGFISQVMYSSTEKSFKDNWKKLQKQIKNPEVLQYLENTWLPLKEYYVTAWTNHNCHLVVGSTSRVEGAHTMVKLWLQASTGTLLEVVRTLHMAFRKQFIEIINRISKEMIVHVKNFPPHICALNGKVLPSSVAFEFAYWFSRAKRISEDIGEDLFQRPMAEITPILQHFQDVLTGKVPFDQIPKSEEDDQYYEDPPECKNICGRP</sequence>
<dbReference type="InterPro" id="IPR052579">
    <property type="entry name" value="Zinc_finger_SWIM"/>
</dbReference>
<dbReference type="OrthoDB" id="2422411at2759"/>
<evidence type="ECO:0000259" key="2">
    <source>
        <dbReference type="Pfam" id="PF10551"/>
    </source>
</evidence>
<proteinExistence type="predicted"/>
<accession>A0A9Q3GG26</accession>
<dbReference type="AlphaFoldDB" id="A0A9Q3GG26"/>
<keyword evidence="4" id="KW-1185">Reference proteome</keyword>
<dbReference type="Proteomes" id="UP000765509">
    <property type="component" value="Unassembled WGS sequence"/>
</dbReference>
<dbReference type="InterPro" id="IPR018289">
    <property type="entry name" value="MULE_transposase_dom"/>
</dbReference>
<dbReference type="PANTHER" id="PTHR31569">
    <property type="entry name" value="SWIM-TYPE DOMAIN-CONTAINING PROTEIN"/>
    <property type="match status" value="1"/>
</dbReference>
<dbReference type="PANTHER" id="PTHR31569:SF4">
    <property type="entry name" value="SWIM-TYPE DOMAIN-CONTAINING PROTEIN"/>
    <property type="match status" value="1"/>
</dbReference>
<protein>
    <recommendedName>
        <fullName evidence="2">MULE transposase domain-containing protein</fullName>
    </recommendedName>
</protein>
<organism evidence="3 4">
    <name type="scientific">Austropuccinia psidii MF-1</name>
    <dbReference type="NCBI Taxonomy" id="1389203"/>
    <lineage>
        <taxon>Eukaryota</taxon>
        <taxon>Fungi</taxon>
        <taxon>Dikarya</taxon>
        <taxon>Basidiomycota</taxon>
        <taxon>Pucciniomycotina</taxon>
        <taxon>Pucciniomycetes</taxon>
        <taxon>Pucciniales</taxon>
        <taxon>Sphaerophragmiaceae</taxon>
        <taxon>Austropuccinia</taxon>
    </lineage>
</organism>
<evidence type="ECO:0000313" key="4">
    <source>
        <dbReference type="Proteomes" id="UP000765509"/>
    </source>
</evidence>
<evidence type="ECO:0000313" key="3">
    <source>
        <dbReference type="EMBL" id="MBW0465955.1"/>
    </source>
</evidence>
<feature type="region of interest" description="Disordered" evidence="1">
    <location>
        <begin position="1"/>
        <end position="25"/>
    </location>
</feature>
<reference evidence="3" key="1">
    <citation type="submission" date="2021-03" db="EMBL/GenBank/DDBJ databases">
        <title>Draft genome sequence of rust myrtle Austropuccinia psidii MF-1, a brazilian biotype.</title>
        <authorList>
            <person name="Quecine M.C."/>
            <person name="Pachon D.M.R."/>
            <person name="Bonatelli M.L."/>
            <person name="Correr F.H."/>
            <person name="Franceschini L.M."/>
            <person name="Leite T.F."/>
            <person name="Margarido G.R.A."/>
            <person name="Almeida C.A."/>
            <person name="Ferrarezi J.A."/>
            <person name="Labate C.A."/>
        </authorList>
    </citation>
    <scope>NUCLEOTIDE SEQUENCE</scope>
    <source>
        <strain evidence="3">MF-1</strain>
    </source>
</reference>
<comment type="caution">
    <text evidence="3">The sequence shown here is derived from an EMBL/GenBank/DDBJ whole genome shotgun (WGS) entry which is preliminary data.</text>
</comment>
<dbReference type="EMBL" id="AVOT02001173">
    <property type="protein sequence ID" value="MBW0465955.1"/>
    <property type="molecule type" value="Genomic_DNA"/>
</dbReference>
<evidence type="ECO:0000256" key="1">
    <source>
        <dbReference type="SAM" id="MobiDB-lite"/>
    </source>
</evidence>
<dbReference type="Pfam" id="PF10551">
    <property type="entry name" value="MULE"/>
    <property type="match status" value="1"/>
</dbReference>